<evidence type="ECO:0000313" key="3">
    <source>
        <dbReference type="Proteomes" id="UP001047646"/>
    </source>
</evidence>
<gene>
    <name evidence="2" type="ORF">KSS95_17175</name>
</gene>
<feature type="domain" description="Nucleotidyl transferase" evidence="1">
    <location>
        <begin position="6"/>
        <end position="235"/>
    </location>
</feature>
<evidence type="ECO:0000313" key="2">
    <source>
        <dbReference type="EMBL" id="QXH33895.1"/>
    </source>
</evidence>
<dbReference type="InterPro" id="IPR005835">
    <property type="entry name" value="NTP_transferase_dom"/>
</dbReference>
<keyword evidence="3" id="KW-1185">Reference proteome</keyword>
<dbReference type="CDD" id="cd06915">
    <property type="entry name" value="NTP_transferase_WcbM_like"/>
    <property type="match status" value="1"/>
</dbReference>
<proteinExistence type="predicted"/>
<protein>
    <submittedName>
        <fullName evidence="2">Nucleotidyltransferase family protein</fullName>
    </submittedName>
</protein>
<dbReference type="Pfam" id="PF00483">
    <property type="entry name" value="NTP_transferase"/>
    <property type="match status" value="1"/>
</dbReference>
<dbReference type="PANTHER" id="PTHR22572">
    <property type="entry name" value="SUGAR-1-PHOSPHATE GUANYL TRANSFERASE"/>
    <property type="match status" value="1"/>
</dbReference>
<dbReference type="EMBL" id="CP077073">
    <property type="protein sequence ID" value="QXH33895.1"/>
    <property type="molecule type" value="Genomic_DNA"/>
</dbReference>
<sequence length="239" mass="26553">MSIRTAVVLAGGLGTRLRSLVSDVPKPMAPIAGRPFLEYLFDYWIDQGVERFVLSVGYRHEAIVEHFAGRYRGATLHYAREPQPLGTGGGLLMALEHLTQADEHFLLLNGDTWFALDLARFEQFAEQHHADCCLALHRNGEPRRYTGITLDDKGHVLGFAHASADARAWINGGVYWMRRACLEALAHRAGQALSLEQQLLPQWLDSGLNVLGFVASGRFIDIGVPHDYQRASALINAPR</sequence>
<dbReference type="RefSeq" id="WP_217848261.1">
    <property type="nucleotide sequence ID" value="NZ_CP077073.1"/>
</dbReference>
<evidence type="ECO:0000259" key="1">
    <source>
        <dbReference type="Pfam" id="PF00483"/>
    </source>
</evidence>
<reference evidence="2" key="1">
    <citation type="journal article" date="2021" name="Microorganisms">
        <title>The Ever-Expanding Pseudomonas Genus: Description of 43 New Species and Partition of the Pseudomonas putida Group.</title>
        <authorList>
            <person name="Girard L."/>
            <person name="Lood C."/>
            <person name="Hofte M."/>
            <person name="Vandamme P."/>
            <person name="Rokni-Zadeh H."/>
            <person name="van Noort V."/>
            <person name="Lavigne R."/>
            <person name="De Mot R."/>
        </authorList>
    </citation>
    <scope>NUCLEOTIDE SEQUENCE</scope>
    <source>
        <strain evidence="2">COW39</strain>
    </source>
</reference>
<accession>A0ABX8M6X9</accession>
<name>A0ABX8M6X9_9PSED</name>
<organism evidence="2 3">
    <name type="scientific">Pseudomonas muyukensis</name>
    <dbReference type="NCBI Taxonomy" id="2842357"/>
    <lineage>
        <taxon>Bacteria</taxon>
        <taxon>Pseudomonadati</taxon>
        <taxon>Pseudomonadota</taxon>
        <taxon>Gammaproteobacteria</taxon>
        <taxon>Pseudomonadales</taxon>
        <taxon>Pseudomonadaceae</taxon>
        <taxon>Pseudomonas</taxon>
    </lineage>
</organism>
<dbReference type="Proteomes" id="UP001047646">
    <property type="component" value="Chromosome"/>
</dbReference>
<dbReference type="InterPro" id="IPR050486">
    <property type="entry name" value="Mannose-1P_guanyltransferase"/>
</dbReference>